<evidence type="ECO:0000313" key="2">
    <source>
        <dbReference type="Proteomes" id="UP000709959"/>
    </source>
</evidence>
<gene>
    <name evidence="1" type="ORF">IPN91_02525</name>
</gene>
<evidence type="ECO:0000313" key="1">
    <source>
        <dbReference type="EMBL" id="MBK8571517.1"/>
    </source>
</evidence>
<dbReference type="EMBL" id="JADKCH010000001">
    <property type="protein sequence ID" value="MBK8571517.1"/>
    <property type="molecule type" value="Genomic_DNA"/>
</dbReference>
<dbReference type="Proteomes" id="UP000709959">
    <property type="component" value="Unassembled WGS sequence"/>
</dbReference>
<protein>
    <submittedName>
        <fullName evidence="1">Uncharacterized protein</fullName>
    </submittedName>
</protein>
<dbReference type="AlphaFoldDB" id="A0A936F1P2"/>
<comment type="caution">
    <text evidence="1">The sequence shown here is derived from an EMBL/GenBank/DDBJ whole genome shotgun (WGS) entry which is preliminary data.</text>
</comment>
<sequence length="157" mass="16673">MLDGMLSVDPWVPPVSPDLAILAMEAADEAGLASLRAWPSVSKGGVSFGSLPPFLCWRGRVDGAWHVVLLQAREVGALVPGARTAPLAPGWLEALDLEALARPLARHPDFPGGASVHVVQLPGTEAFRVRTFGTPAPDLVVAVLKRTSHIQIWHLAD</sequence>
<name>A0A936F1P2_9BACT</name>
<organism evidence="1 2">
    <name type="scientific">Candidatus Geothrix odensensis</name>
    <dbReference type="NCBI Taxonomy" id="2954440"/>
    <lineage>
        <taxon>Bacteria</taxon>
        <taxon>Pseudomonadati</taxon>
        <taxon>Acidobacteriota</taxon>
        <taxon>Holophagae</taxon>
        <taxon>Holophagales</taxon>
        <taxon>Holophagaceae</taxon>
        <taxon>Geothrix</taxon>
    </lineage>
</organism>
<proteinExistence type="predicted"/>
<accession>A0A936F1P2</accession>
<reference evidence="1 2" key="1">
    <citation type="submission" date="2020-10" db="EMBL/GenBank/DDBJ databases">
        <title>Connecting structure to function with the recovery of over 1000 high-quality activated sludge metagenome-assembled genomes encoding full-length rRNA genes using long-read sequencing.</title>
        <authorList>
            <person name="Singleton C.M."/>
            <person name="Petriglieri F."/>
            <person name="Kristensen J.M."/>
            <person name="Kirkegaard R.H."/>
            <person name="Michaelsen T.Y."/>
            <person name="Andersen M.H."/>
            <person name="Karst S.M."/>
            <person name="Dueholm M.S."/>
            <person name="Nielsen P.H."/>
            <person name="Albertsen M."/>
        </authorList>
    </citation>
    <scope>NUCLEOTIDE SEQUENCE [LARGE SCALE GENOMIC DNA]</scope>
    <source>
        <strain evidence="1">OdNE_18-Q3-R46-58_MAXAC.008</strain>
    </source>
</reference>